<dbReference type="PROSITE" id="PS50222">
    <property type="entry name" value="EF_HAND_2"/>
    <property type="match status" value="1"/>
</dbReference>
<dbReference type="Proteomes" id="UP000223527">
    <property type="component" value="Unassembled WGS sequence"/>
</dbReference>
<keyword evidence="4" id="KW-1185">Reference proteome</keyword>
<dbReference type="OrthoDB" id="7573521at2"/>
<dbReference type="Gene3D" id="1.10.238.10">
    <property type="entry name" value="EF-hand"/>
    <property type="match status" value="2"/>
</dbReference>
<feature type="domain" description="EF-hand" evidence="2">
    <location>
        <begin position="183"/>
        <end position="218"/>
    </location>
</feature>
<dbReference type="InterPro" id="IPR002048">
    <property type="entry name" value="EF_hand_dom"/>
</dbReference>
<dbReference type="GO" id="GO:0005509">
    <property type="term" value="F:calcium ion binding"/>
    <property type="evidence" value="ECO:0007669"/>
    <property type="project" value="InterPro"/>
</dbReference>
<accession>A0A2C7A632</accession>
<evidence type="ECO:0000256" key="1">
    <source>
        <dbReference type="SAM" id="MobiDB-lite"/>
    </source>
</evidence>
<dbReference type="InterPro" id="IPR011992">
    <property type="entry name" value="EF-hand-dom_pair"/>
</dbReference>
<dbReference type="SMART" id="SM00054">
    <property type="entry name" value="EFh"/>
    <property type="match status" value="2"/>
</dbReference>
<feature type="compositionally biased region" description="Pro residues" evidence="1">
    <location>
        <begin position="250"/>
        <end position="259"/>
    </location>
</feature>
<dbReference type="SUPFAM" id="SSF47473">
    <property type="entry name" value="EF-hand"/>
    <property type="match status" value="1"/>
</dbReference>
<comment type="caution">
    <text evidence="3">The sequence shown here is derived from an EMBL/GenBank/DDBJ whole genome shotgun (WGS) entry which is preliminary data.</text>
</comment>
<reference evidence="3 4" key="1">
    <citation type="submission" date="2017-10" db="EMBL/GenBank/DDBJ databases">
        <authorList>
            <person name="Banno H."/>
            <person name="Chua N.-H."/>
        </authorList>
    </citation>
    <scope>NUCLEOTIDE SEQUENCE [LARGE SCALE GENOMIC DNA]</scope>
    <source>
        <strain evidence="3 4">YW11</strain>
    </source>
</reference>
<dbReference type="PROSITE" id="PS00018">
    <property type="entry name" value="EF_HAND_1"/>
    <property type="match status" value="1"/>
</dbReference>
<organism evidence="3 4">
    <name type="scientific">Teichococcus rhizosphaerae</name>
    <dbReference type="NCBI Taxonomy" id="1335062"/>
    <lineage>
        <taxon>Bacteria</taxon>
        <taxon>Pseudomonadati</taxon>
        <taxon>Pseudomonadota</taxon>
        <taxon>Alphaproteobacteria</taxon>
        <taxon>Acetobacterales</taxon>
        <taxon>Roseomonadaceae</taxon>
        <taxon>Roseomonas</taxon>
    </lineage>
</organism>
<dbReference type="EMBL" id="PDNU01000008">
    <property type="protein sequence ID" value="PHK95558.1"/>
    <property type="molecule type" value="Genomic_DNA"/>
</dbReference>
<proteinExistence type="predicted"/>
<sequence>MAAPACGPRRRARWCAATRPARRAEREVPSHFITREGARRNAPVTRPSHFSSHAAAIAVHFEGRATMTSSLANSKLAMGLFGFALAAAALPAMSRDAMAQPGGGPRHGAHARLFQQADADRDGRVSEAEALNFLSARFAEADANKDAALERSEVRDHLRAQRQGQGQNQGGERRPVPERVRNAMEGRMDTMFRAADADRDGRVTMQEVRPIAVALFRAADANADGALEVSELRGRRHHQHRRGADAPAPGAQPSPQAPR</sequence>
<dbReference type="InterPro" id="IPR018247">
    <property type="entry name" value="EF_Hand_1_Ca_BS"/>
</dbReference>
<feature type="region of interest" description="Disordered" evidence="1">
    <location>
        <begin position="155"/>
        <end position="178"/>
    </location>
</feature>
<evidence type="ECO:0000313" key="3">
    <source>
        <dbReference type="EMBL" id="PHK95558.1"/>
    </source>
</evidence>
<name>A0A2C7A632_9PROT</name>
<dbReference type="AlphaFoldDB" id="A0A2C7A632"/>
<gene>
    <name evidence="3" type="ORF">CR162_06780</name>
</gene>
<protein>
    <recommendedName>
        <fullName evidence="2">EF-hand domain-containing protein</fullName>
    </recommendedName>
</protein>
<evidence type="ECO:0000313" key="4">
    <source>
        <dbReference type="Proteomes" id="UP000223527"/>
    </source>
</evidence>
<dbReference type="Pfam" id="PF13202">
    <property type="entry name" value="EF-hand_5"/>
    <property type="match status" value="3"/>
</dbReference>
<evidence type="ECO:0000259" key="2">
    <source>
        <dbReference type="PROSITE" id="PS50222"/>
    </source>
</evidence>
<feature type="region of interest" description="Disordered" evidence="1">
    <location>
        <begin position="230"/>
        <end position="259"/>
    </location>
</feature>